<dbReference type="CDD" id="cd04590">
    <property type="entry name" value="CBS_pair_CorC_HlyC_assoc"/>
    <property type="match status" value="1"/>
</dbReference>
<dbReference type="InterPro" id="IPR016169">
    <property type="entry name" value="FAD-bd_PCMH_sub2"/>
</dbReference>
<dbReference type="InterPro" id="IPR036318">
    <property type="entry name" value="FAD-bd_PCMH-like_sf"/>
</dbReference>
<dbReference type="InterPro" id="IPR019862">
    <property type="entry name" value="Motility-assoc_prot_GldE"/>
</dbReference>
<keyword evidence="4 10" id="KW-0812">Transmembrane</keyword>
<comment type="similarity">
    <text evidence="2">Belongs to the UPF0053 family.</text>
</comment>
<keyword evidence="5" id="KW-0677">Repeat</keyword>
<dbReference type="SUPFAM" id="SSF56176">
    <property type="entry name" value="FAD-binding/transporter-associated domain-like"/>
    <property type="match status" value="1"/>
</dbReference>
<sequence length="469" mass="53165">METEPSHIFDWYQFTPILLTGSYSVLILNAISICFLLVCSGLLSGSEVAFFSLGHQDKAQLIEEQSNIAIRIINLLDKPRYLLSTILIANNVINIAIILVSSSLLKQLLPPNISELLYLPIWMNEPLNFFISVVAVTFLLVLFGEVAPKVYANQNSMKITRMMSGPLTVMNRLFKGISWILVNSTQFVEQRLRDNMNQKAVTQEDIASAIELTVKDNKYAEQDVDILKGIIRFGNTAAAEIMKPRMKVVAMPIESTFEELIAVFREEPYSRIPIYEEDLDQVKGIIHAKDLLEYLGREGEVDWHELIRPPLITPEKKKIDDLFSDFQEKRTHMAIVVDEYGGTRGIVTMEDVLEEIVGEILDEFDDVEEKFYKKIDDYTYDFDGSTPILEICRVLDLHPDFFDDLREGAETIAGLVLVLNGTMPKVNTTTMCKGCVLKTLAASVRRIEKIRIVLPETDNIDLLSSVSEK</sequence>
<evidence type="ECO:0000313" key="14">
    <source>
        <dbReference type="EMBL" id="CAA6821620.1"/>
    </source>
</evidence>
<feature type="domain" description="CNNM transmembrane" evidence="13">
    <location>
        <begin position="22"/>
        <end position="223"/>
    </location>
</feature>
<dbReference type="AlphaFoldDB" id="A0A6S6TXV8"/>
<dbReference type="GO" id="GO:0050660">
    <property type="term" value="F:flavin adenine dinucleotide binding"/>
    <property type="evidence" value="ECO:0007669"/>
    <property type="project" value="InterPro"/>
</dbReference>
<gene>
    <name evidence="14" type="ORF">HELGO_WM45669</name>
</gene>
<feature type="domain" description="CBS" evidence="12">
    <location>
        <begin position="242"/>
        <end position="301"/>
    </location>
</feature>
<feature type="domain" description="CBS" evidence="12">
    <location>
        <begin position="306"/>
        <end position="363"/>
    </location>
</feature>
<dbReference type="SMART" id="SM00116">
    <property type="entry name" value="CBS"/>
    <property type="match status" value="2"/>
</dbReference>
<dbReference type="Pfam" id="PF03471">
    <property type="entry name" value="CorC_HlyC"/>
    <property type="match status" value="1"/>
</dbReference>
<dbReference type="EMBL" id="CACVAQ010000299">
    <property type="protein sequence ID" value="CAA6821620.1"/>
    <property type="molecule type" value="Genomic_DNA"/>
</dbReference>
<proteinExistence type="inferred from homology"/>
<dbReference type="InterPro" id="IPR044751">
    <property type="entry name" value="Ion_transp-like_CBS"/>
</dbReference>
<evidence type="ECO:0000256" key="11">
    <source>
        <dbReference type="SAM" id="Phobius"/>
    </source>
</evidence>
<dbReference type="PANTHER" id="PTHR22777">
    <property type="entry name" value="HEMOLYSIN-RELATED"/>
    <property type="match status" value="1"/>
</dbReference>
<dbReference type="InterPro" id="IPR005170">
    <property type="entry name" value="Transptr-assoc_dom"/>
</dbReference>
<feature type="transmembrane region" description="Helical" evidence="11">
    <location>
        <begin position="81"/>
        <end position="109"/>
    </location>
</feature>
<keyword evidence="6 10" id="KW-1133">Transmembrane helix</keyword>
<keyword evidence="3" id="KW-1003">Cell membrane</keyword>
<dbReference type="SMART" id="SM01091">
    <property type="entry name" value="CorC_HlyC"/>
    <property type="match status" value="1"/>
</dbReference>
<evidence type="ECO:0000256" key="3">
    <source>
        <dbReference type="ARBA" id="ARBA00022475"/>
    </source>
</evidence>
<keyword evidence="8 10" id="KW-0472">Membrane</keyword>
<comment type="subcellular location">
    <subcellularLocation>
        <location evidence="1">Cell membrane</location>
        <topology evidence="1">Multi-pass membrane protein</topology>
    </subcellularLocation>
</comment>
<dbReference type="FunFam" id="3.10.580.10:FF:000002">
    <property type="entry name" value="Magnesium/cobalt efflux protein CorC"/>
    <property type="match status" value="1"/>
</dbReference>
<feature type="transmembrane region" description="Helical" evidence="11">
    <location>
        <begin position="129"/>
        <end position="152"/>
    </location>
</feature>
<evidence type="ECO:0000256" key="7">
    <source>
        <dbReference type="ARBA" id="ARBA00023122"/>
    </source>
</evidence>
<dbReference type="InterPro" id="IPR000644">
    <property type="entry name" value="CBS_dom"/>
</dbReference>
<evidence type="ECO:0000256" key="1">
    <source>
        <dbReference type="ARBA" id="ARBA00004651"/>
    </source>
</evidence>
<evidence type="ECO:0000259" key="12">
    <source>
        <dbReference type="PROSITE" id="PS51371"/>
    </source>
</evidence>
<evidence type="ECO:0000256" key="10">
    <source>
        <dbReference type="PROSITE-ProRule" id="PRU01193"/>
    </source>
</evidence>
<dbReference type="Gene3D" id="3.30.465.10">
    <property type="match status" value="1"/>
</dbReference>
<feature type="transmembrane region" description="Helical" evidence="11">
    <location>
        <begin position="20"/>
        <end position="43"/>
    </location>
</feature>
<dbReference type="NCBIfam" id="TIGR03520">
    <property type="entry name" value="GldE"/>
    <property type="match status" value="1"/>
</dbReference>
<dbReference type="InterPro" id="IPR046342">
    <property type="entry name" value="CBS_dom_sf"/>
</dbReference>
<protein>
    <submittedName>
        <fullName evidence="14">Magnesium and cobalt efflux protein CorC</fullName>
    </submittedName>
</protein>
<organism evidence="14">
    <name type="scientific">uncultured Aureispira sp</name>
    <dbReference type="NCBI Taxonomy" id="1331704"/>
    <lineage>
        <taxon>Bacteria</taxon>
        <taxon>Pseudomonadati</taxon>
        <taxon>Bacteroidota</taxon>
        <taxon>Saprospiria</taxon>
        <taxon>Saprospirales</taxon>
        <taxon>Saprospiraceae</taxon>
        <taxon>Aureispira</taxon>
        <taxon>environmental samples</taxon>
    </lineage>
</organism>
<accession>A0A6S6TXV8</accession>
<evidence type="ECO:0000256" key="4">
    <source>
        <dbReference type="ARBA" id="ARBA00022692"/>
    </source>
</evidence>
<evidence type="ECO:0000259" key="13">
    <source>
        <dbReference type="PROSITE" id="PS51846"/>
    </source>
</evidence>
<evidence type="ECO:0000256" key="6">
    <source>
        <dbReference type="ARBA" id="ARBA00022989"/>
    </source>
</evidence>
<dbReference type="PROSITE" id="PS51371">
    <property type="entry name" value="CBS"/>
    <property type="match status" value="2"/>
</dbReference>
<dbReference type="PROSITE" id="PS51846">
    <property type="entry name" value="CNNM"/>
    <property type="match status" value="1"/>
</dbReference>
<dbReference type="SUPFAM" id="SSF54631">
    <property type="entry name" value="CBS-domain pair"/>
    <property type="match status" value="1"/>
</dbReference>
<keyword evidence="7 9" id="KW-0129">CBS domain</keyword>
<name>A0A6S6TXV8_9BACT</name>
<evidence type="ECO:0000256" key="5">
    <source>
        <dbReference type="ARBA" id="ARBA00022737"/>
    </source>
</evidence>
<evidence type="ECO:0000256" key="2">
    <source>
        <dbReference type="ARBA" id="ARBA00006337"/>
    </source>
</evidence>
<dbReference type="Pfam" id="PF01595">
    <property type="entry name" value="CNNM"/>
    <property type="match status" value="1"/>
</dbReference>
<dbReference type="Gene3D" id="3.10.580.10">
    <property type="entry name" value="CBS-domain"/>
    <property type="match status" value="1"/>
</dbReference>
<dbReference type="Pfam" id="PF00571">
    <property type="entry name" value="CBS"/>
    <property type="match status" value="2"/>
</dbReference>
<evidence type="ECO:0000256" key="9">
    <source>
        <dbReference type="PROSITE-ProRule" id="PRU00703"/>
    </source>
</evidence>
<dbReference type="PANTHER" id="PTHR22777:SF32">
    <property type="entry name" value="UPF0053 INNER MEMBRANE PROTEIN YFJD"/>
    <property type="match status" value="1"/>
</dbReference>
<dbReference type="GO" id="GO:0005886">
    <property type="term" value="C:plasma membrane"/>
    <property type="evidence" value="ECO:0007669"/>
    <property type="project" value="UniProtKB-SubCell"/>
</dbReference>
<reference evidence="14" key="1">
    <citation type="submission" date="2020-01" db="EMBL/GenBank/DDBJ databases">
        <authorList>
            <person name="Meier V. D."/>
            <person name="Meier V D."/>
        </authorList>
    </citation>
    <scope>NUCLEOTIDE SEQUENCE</scope>
    <source>
        <strain evidence="14">HLG_WM_MAG_10</strain>
    </source>
</reference>
<evidence type="ECO:0000256" key="8">
    <source>
        <dbReference type="ARBA" id="ARBA00023136"/>
    </source>
</evidence>
<dbReference type="InterPro" id="IPR002550">
    <property type="entry name" value="CNNM"/>
</dbReference>